<dbReference type="Pfam" id="PF14338">
    <property type="entry name" value="Mrr_N"/>
    <property type="match status" value="1"/>
</dbReference>
<dbReference type="PANTHER" id="PTHR30015">
    <property type="entry name" value="MRR RESTRICTION SYSTEM PROTEIN"/>
    <property type="match status" value="1"/>
</dbReference>
<dbReference type="GO" id="GO:0015666">
    <property type="term" value="F:restriction endodeoxyribonuclease activity"/>
    <property type="evidence" value="ECO:0007669"/>
    <property type="project" value="TreeGrafter"/>
</dbReference>
<gene>
    <name evidence="4" type="ORF">HIR71_05795</name>
</gene>
<dbReference type="InterPro" id="IPR007560">
    <property type="entry name" value="Restrct_endonuc_IV_Mrr"/>
</dbReference>
<dbReference type="InterPro" id="IPR011335">
    <property type="entry name" value="Restrct_endonuc-II-like"/>
</dbReference>
<feature type="compositionally biased region" description="Low complexity" evidence="1">
    <location>
        <begin position="126"/>
        <end position="139"/>
    </location>
</feature>
<proteinExistence type="predicted"/>
<dbReference type="InterPro" id="IPR011856">
    <property type="entry name" value="tRNA_endonuc-like_dom_sf"/>
</dbReference>
<accession>A0A7Y0LWX0</accession>
<keyword evidence="4" id="KW-0255">Endonuclease</keyword>
<evidence type="ECO:0000259" key="3">
    <source>
        <dbReference type="Pfam" id="PF14338"/>
    </source>
</evidence>
<dbReference type="GO" id="GO:0009307">
    <property type="term" value="P:DNA restriction-modification system"/>
    <property type="evidence" value="ECO:0007669"/>
    <property type="project" value="InterPro"/>
</dbReference>
<dbReference type="AlphaFoldDB" id="A0A7Y0LWX0"/>
<dbReference type="RefSeq" id="WP_169324107.1">
    <property type="nucleotide sequence ID" value="NZ_JABCJJ010000006.1"/>
</dbReference>
<reference evidence="4 5" key="1">
    <citation type="submission" date="2020-04" db="EMBL/GenBank/DDBJ databases">
        <title>Sequencing and Assembly of C. fimi.</title>
        <authorList>
            <person name="Ramsey A.R."/>
        </authorList>
    </citation>
    <scope>NUCLEOTIDE SEQUENCE [LARGE SCALE GENOMIC DNA]</scope>
    <source>
        <strain evidence="4 5">SB</strain>
    </source>
</reference>
<feature type="domain" description="Restriction endonuclease type IV Mrr" evidence="2">
    <location>
        <begin position="165"/>
        <end position="282"/>
    </location>
</feature>
<comment type="caution">
    <text evidence="4">The sequence shown here is derived from an EMBL/GenBank/DDBJ whole genome shotgun (WGS) entry which is preliminary data.</text>
</comment>
<feature type="domain" description="Restriction system protein Mrr-like N-terminal" evidence="3">
    <location>
        <begin position="6"/>
        <end position="90"/>
    </location>
</feature>
<dbReference type="Proteomes" id="UP000562124">
    <property type="component" value="Unassembled WGS sequence"/>
</dbReference>
<evidence type="ECO:0000313" key="5">
    <source>
        <dbReference type="Proteomes" id="UP000562124"/>
    </source>
</evidence>
<dbReference type="GO" id="GO:0003677">
    <property type="term" value="F:DNA binding"/>
    <property type="evidence" value="ECO:0007669"/>
    <property type="project" value="InterPro"/>
</dbReference>
<feature type="region of interest" description="Disordered" evidence="1">
    <location>
        <begin position="112"/>
        <end position="139"/>
    </location>
</feature>
<keyword evidence="4" id="KW-0540">Nuclease</keyword>
<dbReference type="Pfam" id="PF04471">
    <property type="entry name" value="Mrr_cat"/>
    <property type="match status" value="1"/>
</dbReference>
<keyword evidence="5" id="KW-1185">Reference proteome</keyword>
<dbReference type="Gene3D" id="3.40.1350.10">
    <property type="match status" value="1"/>
</dbReference>
<sequence>MTVPTYEEFMLPTLRVLADDQPRSTRATVDAAADLLGLDGSTREETIPSGLLTYLSRGQWAQTYLVQAGLIARPKRGTVTITDVGRALLAENPDRVDSALLRRYPAFTEFVSRKQTSSGGSRPPHADAGPAPASSAPDLAPDELVANAEQANRAEVESDVLTRVRALDPAAFERLVIELLVAMGYGTAETTTHTGRSGDEGIDGIIHRDALGLDRVYLQAKRYTDNPVGPEAINAFYGALQRKRADRGVFLTSSTFTAGARAAEHDFRTIVLIDGAMLARLMVDHGVGVQIASTHVLKRLDQDYFDEL</sequence>
<protein>
    <submittedName>
        <fullName evidence="4">Restriction endonuclease</fullName>
    </submittedName>
</protein>
<dbReference type="InterPro" id="IPR025745">
    <property type="entry name" value="Mrr-like_N_dom"/>
</dbReference>
<evidence type="ECO:0000256" key="1">
    <source>
        <dbReference type="SAM" id="MobiDB-lite"/>
    </source>
</evidence>
<dbReference type="PANTHER" id="PTHR30015:SF7">
    <property type="entry name" value="TYPE IV METHYL-DIRECTED RESTRICTION ENZYME ECOKMRR"/>
    <property type="match status" value="1"/>
</dbReference>
<organism evidence="4 5">
    <name type="scientific">Cellulomonas fimi</name>
    <dbReference type="NCBI Taxonomy" id="1708"/>
    <lineage>
        <taxon>Bacteria</taxon>
        <taxon>Bacillati</taxon>
        <taxon>Actinomycetota</taxon>
        <taxon>Actinomycetes</taxon>
        <taxon>Micrococcales</taxon>
        <taxon>Cellulomonadaceae</taxon>
        <taxon>Cellulomonas</taxon>
    </lineage>
</organism>
<dbReference type="InterPro" id="IPR052906">
    <property type="entry name" value="Type_IV_Methyl-Rstrct_Enzyme"/>
</dbReference>
<evidence type="ECO:0000259" key="2">
    <source>
        <dbReference type="Pfam" id="PF04471"/>
    </source>
</evidence>
<name>A0A7Y0LWX0_CELFI</name>
<dbReference type="SUPFAM" id="SSF52980">
    <property type="entry name" value="Restriction endonuclease-like"/>
    <property type="match status" value="1"/>
</dbReference>
<keyword evidence="4" id="KW-0378">Hydrolase</keyword>
<dbReference type="EMBL" id="JABCJJ010000006">
    <property type="protein sequence ID" value="NMR19737.1"/>
    <property type="molecule type" value="Genomic_DNA"/>
</dbReference>
<evidence type="ECO:0000313" key="4">
    <source>
        <dbReference type="EMBL" id="NMR19737.1"/>
    </source>
</evidence>